<evidence type="ECO:0000256" key="10">
    <source>
        <dbReference type="ARBA" id="ARBA00023125"/>
    </source>
</evidence>
<dbReference type="Pfam" id="PF13361">
    <property type="entry name" value="UvrD_C"/>
    <property type="match status" value="1"/>
</dbReference>
<protein>
    <recommendedName>
        <fullName evidence="15">RecBCD enzyme subunit RecB</fullName>
        <ecNumber evidence="15">3.1.11.5</ecNumber>
        <ecNumber evidence="15">5.6.2.4</ecNumber>
    </recommendedName>
    <alternativeName>
        <fullName evidence="15">DNA 3'-5' helicase subunit RecB</fullName>
    </alternativeName>
    <alternativeName>
        <fullName evidence="15">Exonuclease V subunit RecB</fullName>
        <shortName evidence="15">ExoV subunit RecB</shortName>
    </alternativeName>
    <alternativeName>
        <fullName evidence="15">Helicase/nuclease RecBCD subunit RecB</fullName>
    </alternativeName>
</protein>
<dbReference type="GO" id="GO:0009338">
    <property type="term" value="C:exodeoxyribonuclease V complex"/>
    <property type="evidence" value="ECO:0007669"/>
    <property type="project" value="TreeGrafter"/>
</dbReference>
<dbReference type="InterPro" id="IPR027417">
    <property type="entry name" value="P-loop_NTPase"/>
</dbReference>
<dbReference type="GO" id="GO:0000724">
    <property type="term" value="P:double-strand break repair via homologous recombination"/>
    <property type="evidence" value="ECO:0007669"/>
    <property type="project" value="UniProtKB-UniRule"/>
</dbReference>
<comment type="catalytic activity">
    <reaction evidence="15">
        <text>Exonucleolytic cleavage (in the presence of ATP) in either 5'- to 3'- or 3'- to 5'-direction to yield 5'-phosphooligonucleotides.</text>
        <dbReference type="EC" id="3.1.11.5"/>
    </reaction>
</comment>
<dbReference type="EC" id="5.6.2.4" evidence="15"/>
<dbReference type="GO" id="GO:0016887">
    <property type="term" value="F:ATP hydrolysis activity"/>
    <property type="evidence" value="ECO:0007669"/>
    <property type="project" value="RHEA"/>
</dbReference>
<dbReference type="Gene3D" id="1.10.3170.10">
    <property type="entry name" value="Recbcd, chain B, domain 2"/>
    <property type="match status" value="1"/>
</dbReference>
<reference evidence="20" key="1">
    <citation type="submission" date="2016-01" db="EMBL/GenBank/DDBJ databases">
        <authorList>
            <person name="Husnik F."/>
        </authorList>
    </citation>
    <scope>NUCLEOTIDE SEQUENCE [LARGE SCALE GENOMIC DNA]</scope>
</reference>
<keyword evidence="2 15" id="KW-0479">Metal-binding</keyword>
<evidence type="ECO:0000259" key="17">
    <source>
        <dbReference type="PROSITE" id="PS51198"/>
    </source>
</evidence>
<sequence>MTIQSCNFLTLQLQGTLLIEASAGTGKTYTLIALYLRLLLGIGGNKTYPRILNVEEILVVTFTESATEELRCRIRENIQQLRLACIRGKSENTLLSVILDQINDRRLAVLHLLAAERQIDKAAIYTIHGFCQRMLNDVDSGMLLKQTLIKDESFLHQQVSADFWRRHCYQLPMNIARIVHNYWKGPAELLTEILPYLQGEPPLLCNQLDIKNESILVQHERIITSINNIKQQWRDIASKIKNIIYKHKLDRRVYSNHNLNFWLDKINRWSSQQTIDYQVPNELKRFKISCFTKKTNDSDLHQYKLFATVEAFYKQNSSLRELILVMALKEMRLALAKEKNRRKEIGFDDLINCMDKALEGSSGELLAESVRKRYLVAMIDEFQDTDPQQYRIFSRIYSGQIDCSLVLIGDPKQAIYAFRGADIFTYMRARREINAHYTLDTNWRSAPGIVNAVNNLFKRMPEPFIFSDIPFFPVRAAKSNDILQLIIHRKPQSAMCFWLTGSIGLTEYKHCMARQCAATICNWLSASNEGEAWLEGHCGRQLLQASDMTVLVRNSHEAALVSKALSALRIPSVYLSNKFSVFETSEAQELQCILQAVLTPNKDTVLRCALVTNLLGFNAADIYALNNDESSWEQLVEEFTSYRQCWQHNCIQAMLRQIMIKYNIAENLLAIQGGKRRLTDLLHLGELLQEASMQLENEYSLVRWLSLKIESPNLPTENQQLRIESDHNLVKIITVHKSKGLEFPLVFLPFAAVFKVQNSPLFHDRDTYRACLDLSASRESLRFAEEERLAEDLRMLYVALTRSIYHCSIGIAPYSNYRKKNISDLHLSALGYLIQKNKPGDEDYLNKQLSSLISASNGDITLCNVLPTMSVKPIVTSVEFTLPLSTHSLPELVSDPWRVTSYSGLQQKNSKQPVAMELLPNFDVDIVESSIGKQEILQLTPHTFPRGAFSGTFLHSLFEKILDLNKNLYSQWISDQLLQKGIDSVWLSVLIHWIEKIITMPLDGISLSLKNISSDNRNIEMKFYLPIDNLIRSHDMDLVCKSYDPLSALCPPLDFHQIKGMLKGFIDLIFRWKNRYYLLDYKSNWLGTDSSAYTRPMMEKVIIANRYELQYQIYTLALHRFLRHRLASYDYNRNFGGVYYLFLRGIDTEHPGNGIFYCRPDISLIEGLDTLFTKNKRKLTE</sequence>
<dbReference type="InterPro" id="IPR014016">
    <property type="entry name" value="UvrD-like_ATP-bd"/>
</dbReference>
<dbReference type="GO" id="GO:0043138">
    <property type="term" value="F:3'-5' DNA helicase activity"/>
    <property type="evidence" value="ECO:0007669"/>
    <property type="project" value="UniProtKB-UniRule"/>
</dbReference>
<dbReference type="GO" id="GO:0008854">
    <property type="term" value="F:exodeoxyribonuclease V activity"/>
    <property type="evidence" value="ECO:0007669"/>
    <property type="project" value="UniProtKB-EC"/>
</dbReference>
<dbReference type="STRING" id="1778264.PMARG_ME00313"/>
<dbReference type="InterPro" id="IPR011335">
    <property type="entry name" value="Restrct_endonuc-II-like"/>
</dbReference>
<comment type="miscellaneous">
    <text evidence="15">In the RecBCD complex, RecB has a slow 3'-5' helicase, an exonuclease activity and loads RecA onto ssDNA, RecD has a fast 5'-3' helicase activity, while RecC stimulates the ATPase and processivity of the RecB helicase and contributes to recognition of the Chi site.</text>
</comment>
<feature type="binding site" evidence="15">
    <location>
        <position position="955"/>
    </location>
    <ligand>
        <name>Mg(2+)</name>
        <dbReference type="ChEBI" id="CHEBI:18420"/>
    </ligand>
</feature>
<evidence type="ECO:0000256" key="11">
    <source>
        <dbReference type="ARBA" id="ARBA00023204"/>
    </source>
</evidence>
<dbReference type="EMBL" id="LN999831">
    <property type="protein sequence ID" value="CUX96074.1"/>
    <property type="molecule type" value="Genomic_DNA"/>
</dbReference>
<dbReference type="PATRIC" id="fig|1778264.3.peg.279"/>
<keyword evidence="10 15" id="KW-0238">DNA-binding</keyword>
<feature type="binding site" evidence="16">
    <location>
        <begin position="21"/>
        <end position="28"/>
    </location>
    <ligand>
        <name>ATP</name>
        <dbReference type="ChEBI" id="CHEBI:30616"/>
    </ligand>
</feature>
<gene>
    <name evidence="15 19" type="primary">recB</name>
    <name evidence="19" type="ORF">PMARG_ME00313</name>
</gene>
<comment type="domain">
    <text evidence="15">The C-terminal domain has nuclease activity and interacts with RecD. It interacts with RecA, facilitating its loading onto ssDNA.</text>
</comment>
<comment type="similarity">
    <text evidence="15">Belongs to the helicase family. UvrD subfamily.</text>
</comment>
<dbReference type="SUPFAM" id="SSF52980">
    <property type="entry name" value="Restriction endonuclease-like"/>
    <property type="match status" value="1"/>
</dbReference>
<feature type="region of interest" description="Nuclease activity, interacts with RecD and RecA" evidence="15">
    <location>
        <begin position="896"/>
        <end position="1181"/>
    </location>
</feature>
<dbReference type="OrthoDB" id="9810135at2"/>
<keyword evidence="3 15" id="KW-0547">Nucleotide-binding</keyword>
<proteinExistence type="inferred from homology"/>
<feature type="domain" description="UvrD-like helicase ATP-binding" evidence="17">
    <location>
        <begin position="1"/>
        <end position="446"/>
    </location>
</feature>
<dbReference type="Proteomes" id="UP000095697">
    <property type="component" value="Chromosome I"/>
</dbReference>
<dbReference type="InterPro" id="IPR004586">
    <property type="entry name" value="RecB"/>
</dbReference>
<dbReference type="PANTHER" id="PTHR11070">
    <property type="entry name" value="UVRD / RECB / PCRA DNA HELICASE FAMILY MEMBER"/>
    <property type="match status" value="1"/>
</dbReference>
<dbReference type="PROSITE" id="PS51217">
    <property type="entry name" value="UVRD_HELICASE_CTER"/>
    <property type="match status" value="1"/>
</dbReference>
<dbReference type="Pfam" id="PF00580">
    <property type="entry name" value="UvrD-helicase"/>
    <property type="match status" value="1"/>
</dbReference>
<comment type="catalytic activity">
    <reaction evidence="13 15">
        <text>Couples ATP hydrolysis with the unwinding of duplex DNA by translocating in the 3'-5' direction.</text>
        <dbReference type="EC" id="5.6.2.4"/>
    </reaction>
</comment>
<comment type="cofactor">
    <cofactor evidence="15">
        <name>Mg(2+)</name>
        <dbReference type="ChEBI" id="CHEBI:18420"/>
    </cofactor>
    <text evidence="15">Binds 1 Mg(2+) ion per subunit.</text>
</comment>
<evidence type="ECO:0000256" key="2">
    <source>
        <dbReference type="ARBA" id="ARBA00022723"/>
    </source>
</evidence>
<keyword evidence="9 15" id="KW-0460">Magnesium</keyword>
<dbReference type="SUPFAM" id="SSF52540">
    <property type="entry name" value="P-loop containing nucleoside triphosphate hydrolases"/>
    <property type="match status" value="1"/>
</dbReference>
<evidence type="ECO:0000313" key="19">
    <source>
        <dbReference type="EMBL" id="CUX96074.1"/>
    </source>
</evidence>
<dbReference type="RefSeq" id="WP_067569604.1">
    <property type="nucleotide sequence ID" value="NZ_LN999831.1"/>
</dbReference>
<evidence type="ECO:0000256" key="1">
    <source>
        <dbReference type="ARBA" id="ARBA00022722"/>
    </source>
</evidence>
<dbReference type="InterPro" id="IPR011604">
    <property type="entry name" value="PDDEXK-like_dom_sf"/>
</dbReference>
<dbReference type="AlphaFoldDB" id="A0A143WQR2"/>
<feature type="region of interest" description="DNA-binding and helicase activity, interacts with RecC" evidence="15">
    <location>
        <begin position="1"/>
        <end position="846"/>
    </location>
</feature>
<dbReference type="NCBIfam" id="TIGR00609">
    <property type="entry name" value="recB"/>
    <property type="match status" value="1"/>
</dbReference>
<feature type="binding site" evidence="15">
    <location>
        <position position="1080"/>
    </location>
    <ligand>
        <name>Mg(2+)</name>
        <dbReference type="ChEBI" id="CHEBI:18420"/>
    </ligand>
</feature>
<keyword evidence="7 15" id="KW-0269">Exonuclease</keyword>
<dbReference type="KEGG" id="cmik:PMARG_ME00313"/>
<comment type="function">
    <text evidence="15">A helicase/nuclease that prepares dsDNA breaks (DSB) for recombinational DNA repair. Binds to DSBs and unwinds DNA via a highly rapid and processive ATP-dependent bidirectional helicase activity. Unwinds dsDNA until it encounters a Chi (crossover hotspot instigator) sequence from the 3' direction. Cuts ssDNA a few nucleotides 3' to the Chi site. The properties and activities of the enzyme are changed at Chi. The Chi-altered holoenzyme produces a long 3'-ssDNA overhang and facilitates RecA-binding to the ssDNA for homologous DNA recombination and repair. Holoenzyme degrades any linearized DNA that is unable to undergo homologous recombination. In the holoenzyme this subunit contributes ATPase, 3'-5' helicase, exonuclease activity and loads RecA onto ssDNA.</text>
</comment>
<evidence type="ECO:0000256" key="16">
    <source>
        <dbReference type="PROSITE-ProRule" id="PRU00560"/>
    </source>
</evidence>
<evidence type="ECO:0000256" key="14">
    <source>
        <dbReference type="ARBA" id="ARBA00048988"/>
    </source>
</evidence>
<dbReference type="InterPro" id="IPR014017">
    <property type="entry name" value="DNA_helicase_UvrD-like_C"/>
</dbReference>
<keyword evidence="6 15" id="KW-0347">Helicase</keyword>
<evidence type="ECO:0000256" key="9">
    <source>
        <dbReference type="ARBA" id="ARBA00022842"/>
    </source>
</evidence>
<comment type="subunit">
    <text evidence="15">Heterotrimer of RecB, RecC and RecD. All subunits contribute to DNA-binding. Interacts with RecA.</text>
</comment>
<feature type="active site" description="For nuclease activity" evidence="15">
    <location>
        <position position="1080"/>
    </location>
</feature>
<evidence type="ECO:0000256" key="12">
    <source>
        <dbReference type="ARBA" id="ARBA00023235"/>
    </source>
</evidence>
<feature type="binding site" evidence="15">
    <location>
        <position position="1067"/>
    </location>
    <ligand>
        <name>Mg(2+)</name>
        <dbReference type="ChEBI" id="CHEBI:18420"/>
    </ligand>
</feature>
<keyword evidence="4 15" id="KW-0227">DNA damage</keyword>
<dbReference type="GO" id="GO:0005524">
    <property type="term" value="F:ATP binding"/>
    <property type="evidence" value="ECO:0007669"/>
    <property type="project" value="UniProtKB-UniRule"/>
</dbReference>
<keyword evidence="1 15" id="KW-0540">Nuclease</keyword>
<comment type="catalytic activity">
    <reaction evidence="14 15">
        <text>ATP + H2O = ADP + phosphate + H(+)</text>
        <dbReference type="Rhea" id="RHEA:13065"/>
        <dbReference type="ChEBI" id="CHEBI:15377"/>
        <dbReference type="ChEBI" id="CHEBI:15378"/>
        <dbReference type="ChEBI" id="CHEBI:30616"/>
        <dbReference type="ChEBI" id="CHEBI:43474"/>
        <dbReference type="ChEBI" id="CHEBI:456216"/>
        <dbReference type="EC" id="5.6.2.4"/>
    </reaction>
</comment>
<dbReference type="CDD" id="cd22352">
    <property type="entry name" value="RecB_C-like"/>
    <property type="match status" value="1"/>
</dbReference>
<dbReference type="Gene3D" id="3.40.50.300">
    <property type="entry name" value="P-loop containing nucleotide triphosphate hydrolases"/>
    <property type="match status" value="2"/>
</dbReference>
<keyword evidence="5 15" id="KW-0378">Hydrolase</keyword>
<keyword evidence="11 15" id="KW-0234">DNA repair</keyword>
<evidence type="ECO:0000256" key="6">
    <source>
        <dbReference type="ARBA" id="ARBA00022806"/>
    </source>
</evidence>
<evidence type="ECO:0000256" key="13">
    <source>
        <dbReference type="ARBA" id="ARBA00034617"/>
    </source>
</evidence>
<dbReference type="Gene3D" id="1.10.486.10">
    <property type="entry name" value="PCRA, domain 4"/>
    <property type="match status" value="1"/>
</dbReference>
<dbReference type="HAMAP" id="MF_01485">
    <property type="entry name" value="RecB"/>
    <property type="match status" value="1"/>
</dbReference>
<keyword evidence="12 15" id="KW-0413">Isomerase</keyword>
<dbReference type="PROSITE" id="PS51198">
    <property type="entry name" value="UVRD_HELICASE_ATP_BIND"/>
    <property type="match status" value="1"/>
</dbReference>
<dbReference type="EC" id="3.1.11.5" evidence="15"/>
<comment type="domain">
    <text evidence="15">The N-terminal DNA-binding domain is a ssDNA-dependent ATPase and has ATP-dependent 3'-5' helicase function. This domain interacts with RecC.</text>
</comment>
<dbReference type="GO" id="GO:0005829">
    <property type="term" value="C:cytosol"/>
    <property type="evidence" value="ECO:0007669"/>
    <property type="project" value="TreeGrafter"/>
</dbReference>
<dbReference type="Gene3D" id="3.90.320.10">
    <property type="match status" value="1"/>
</dbReference>
<dbReference type="InterPro" id="IPR000212">
    <property type="entry name" value="DNA_helicase_UvrD/REP"/>
</dbReference>
<dbReference type="GO" id="GO:0003677">
    <property type="term" value="F:DNA binding"/>
    <property type="evidence" value="ECO:0007669"/>
    <property type="project" value="UniProtKB-UniRule"/>
</dbReference>
<evidence type="ECO:0000259" key="18">
    <source>
        <dbReference type="PROSITE" id="PS51217"/>
    </source>
</evidence>
<evidence type="ECO:0000256" key="15">
    <source>
        <dbReference type="HAMAP-Rule" id="MF_01485"/>
    </source>
</evidence>
<evidence type="ECO:0000256" key="3">
    <source>
        <dbReference type="ARBA" id="ARBA00022741"/>
    </source>
</evidence>
<evidence type="ECO:0000256" key="7">
    <source>
        <dbReference type="ARBA" id="ARBA00022839"/>
    </source>
</evidence>
<dbReference type="GO" id="GO:0000287">
    <property type="term" value="F:magnesium ion binding"/>
    <property type="evidence" value="ECO:0007669"/>
    <property type="project" value="UniProtKB-UniRule"/>
</dbReference>
<evidence type="ECO:0000256" key="4">
    <source>
        <dbReference type="ARBA" id="ARBA00022763"/>
    </source>
</evidence>
<evidence type="ECO:0000313" key="20">
    <source>
        <dbReference type="Proteomes" id="UP000095697"/>
    </source>
</evidence>
<name>A0A143WQR2_9ENTR</name>
<feature type="domain" description="UvrD-like helicase C-terminal" evidence="18">
    <location>
        <begin position="447"/>
        <end position="740"/>
    </location>
</feature>
<keyword evidence="20" id="KW-1185">Reference proteome</keyword>
<organism evidence="19 20">
    <name type="scientific">Candidatus Mikella endobia</name>
    <dbReference type="NCBI Taxonomy" id="1778264"/>
    <lineage>
        <taxon>Bacteria</taxon>
        <taxon>Pseudomonadati</taxon>
        <taxon>Pseudomonadota</taxon>
        <taxon>Gammaproteobacteria</taxon>
        <taxon>Enterobacterales</taxon>
        <taxon>Enterobacteriaceae</taxon>
        <taxon>Candidatus Mikella</taxon>
    </lineage>
</organism>
<evidence type="ECO:0000256" key="5">
    <source>
        <dbReference type="ARBA" id="ARBA00022801"/>
    </source>
</evidence>
<accession>A0A143WQR2</accession>
<evidence type="ECO:0000256" key="8">
    <source>
        <dbReference type="ARBA" id="ARBA00022840"/>
    </source>
</evidence>
<dbReference type="PANTHER" id="PTHR11070:SF23">
    <property type="entry name" value="RECBCD ENZYME SUBUNIT RECB"/>
    <property type="match status" value="1"/>
</dbReference>
<keyword evidence="8 15" id="KW-0067">ATP-binding</keyword>